<gene>
    <name evidence="1" type="ORF">GND98_016040</name>
</gene>
<comment type="caution">
    <text evidence="1">The sequence shown here is derived from an EMBL/GenBank/DDBJ whole genome shotgun (WGS) entry which is preliminary data.</text>
</comment>
<dbReference type="EMBL" id="WOFV02000066">
    <property type="protein sequence ID" value="NAS19325.1"/>
    <property type="molecule type" value="Genomic_DNA"/>
</dbReference>
<evidence type="ECO:0000313" key="1">
    <source>
        <dbReference type="EMBL" id="NAS19325.1"/>
    </source>
</evidence>
<protein>
    <submittedName>
        <fullName evidence="1">Uncharacterized protein</fullName>
    </submittedName>
</protein>
<evidence type="ECO:0000313" key="2">
    <source>
        <dbReference type="Proteomes" id="UP000474042"/>
    </source>
</evidence>
<dbReference type="Proteomes" id="UP000474042">
    <property type="component" value="Unassembled WGS sequence"/>
</dbReference>
<sequence>MIIANSKFSEIIQGFITNEINAILNKYNNIELEKIQKVEALISRINDADFKQQLLQDFDMTFNLVTDIGDNYVDNNVIKMLLWIKNNTSLDIIVSKLIKMVDEVNEYGYASINDNTIIYKKDEDLREFAKDKLEYMLEDEFYIDKLFTKEVLIEMWRDGTTKSDAIRELIQGIEVEELLDMDIQTMFEADDNKEYAYAVIDC</sequence>
<reference evidence="1 2" key="1">
    <citation type="submission" date="2020-01" db="EMBL/GenBank/DDBJ databases">
        <title>Genome sequence of a 1,3-propanediol producer, Clostridium butyricum S3.</title>
        <authorList>
            <person name="Zhou J."/>
        </authorList>
    </citation>
    <scope>NUCLEOTIDE SEQUENCE [LARGE SCALE GENOMIC DNA]</scope>
    <source>
        <strain evidence="1 2">S3</strain>
    </source>
</reference>
<accession>A0A6L9EU15</accession>
<organism evidence="1 2">
    <name type="scientific">Clostridium butyricum</name>
    <dbReference type="NCBI Taxonomy" id="1492"/>
    <lineage>
        <taxon>Bacteria</taxon>
        <taxon>Bacillati</taxon>
        <taxon>Bacillota</taxon>
        <taxon>Clostridia</taxon>
        <taxon>Eubacteriales</taxon>
        <taxon>Clostridiaceae</taxon>
        <taxon>Clostridium</taxon>
    </lineage>
</organism>
<dbReference type="AlphaFoldDB" id="A0A6L9EU15"/>
<dbReference type="RefSeq" id="WP_124230480.1">
    <property type="nucleotide sequence ID" value="NZ_RQKF01000032.1"/>
</dbReference>
<proteinExistence type="predicted"/>
<name>A0A6L9EU15_CLOBU</name>